<sequence length="102" mass="11479">MRNITLLAVPNQTFSATIDGVLWELTIKAAAATMIADVKRDGTDLVLGQRIIAEYPIVPYRYLSHQGNFAILTRDGELPWWEEFGRSQSLIYLEPVEVGIDD</sequence>
<dbReference type="RefSeq" id="WP_104145870.1">
    <property type="nucleotide sequence ID" value="NZ_PREU01000022.1"/>
</dbReference>
<dbReference type="OrthoDB" id="6444802at2"/>
<proteinExistence type="predicted"/>
<accession>A0A2S5GIB9</accession>
<name>A0A2S5GIB9_9BURK</name>
<dbReference type="AlphaFoldDB" id="A0A2S5GIB9"/>
<organism evidence="2 3">
    <name type="scientific">Achromobacter spanius</name>
    <dbReference type="NCBI Taxonomy" id="217203"/>
    <lineage>
        <taxon>Bacteria</taxon>
        <taxon>Pseudomonadati</taxon>
        <taxon>Pseudomonadota</taxon>
        <taxon>Betaproteobacteria</taxon>
        <taxon>Burkholderiales</taxon>
        <taxon>Alcaligenaceae</taxon>
        <taxon>Achromobacter</taxon>
    </lineage>
</organism>
<dbReference type="Proteomes" id="UP000239990">
    <property type="component" value="Unassembled WGS sequence"/>
</dbReference>
<reference evidence="2 3" key="1">
    <citation type="submission" date="2018-02" db="EMBL/GenBank/DDBJ databases">
        <title>Draft Genome of Achromobacter spanius stain 6.</title>
        <authorList>
            <person name="Gunasekera T.S."/>
            <person name="Radwan O."/>
            <person name="Ruiz O.N."/>
        </authorList>
    </citation>
    <scope>NUCLEOTIDE SEQUENCE [LARGE SCALE GENOMIC DNA]</scope>
    <source>
        <strain evidence="2 3">6</strain>
    </source>
</reference>
<feature type="domain" description="Cyanophage baseplate Pam3 plug gp18" evidence="1">
    <location>
        <begin position="1"/>
        <end position="94"/>
    </location>
</feature>
<comment type="caution">
    <text evidence="2">The sequence shown here is derived from an EMBL/GenBank/DDBJ whole genome shotgun (WGS) entry which is preliminary data.</text>
</comment>
<gene>
    <name evidence="2" type="ORF">C4E15_29405</name>
</gene>
<protein>
    <recommendedName>
        <fullName evidence="1">Cyanophage baseplate Pam3 plug gp18 domain-containing protein</fullName>
    </recommendedName>
</protein>
<dbReference type="Pfam" id="PF22479">
    <property type="entry name" value="Pam3_gp18"/>
    <property type="match status" value="1"/>
</dbReference>
<evidence type="ECO:0000313" key="3">
    <source>
        <dbReference type="Proteomes" id="UP000239990"/>
    </source>
</evidence>
<evidence type="ECO:0000259" key="1">
    <source>
        <dbReference type="Pfam" id="PF22479"/>
    </source>
</evidence>
<dbReference type="EMBL" id="PREU01000022">
    <property type="protein sequence ID" value="PPA72661.1"/>
    <property type="molecule type" value="Genomic_DNA"/>
</dbReference>
<dbReference type="InterPro" id="IPR054252">
    <property type="entry name" value="Pam3_gp18"/>
</dbReference>
<evidence type="ECO:0000313" key="2">
    <source>
        <dbReference type="EMBL" id="PPA72661.1"/>
    </source>
</evidence>